<evidence type="ECO:0000256" key="6">
    <source>
        <dbReference type="ARBA" id="ARBA00022500"/>
    </source>
</evidence>
<dbReference type="Pfam" id="PF02050">
    <property type="entry name" value="FliJ"/>
    <property type="match status" value="1"/>
</dbReference>
<dbReference type="eggNOG" id="ENOG502ZMWE">
    <property type="taxonomic scope" value="Bacteria"/>
</dbReference>
<evidence type="ECO:0000313" key="11">
    <source>
        <dbReference type="EMBL" id="ABE56930.1"/>
    </source>
</evidence>
<evidence type="ECO:0000256" key="7">
    <source>
        <dbReference type="ARBA" id="ARBA00022795"/>
    </source>
</evidence>
<reference evidence="11 12" key="1">
    <citation type="submission" date="2006-03" db="EMBL/GenBank/DDBJ databases">
        <title>Complete sequence of Shewanella denitrificans OS217.</title>
        <authorList>
            <consortium name="US DOE Joint Genome Institute"/>
            <person name="Copeland A."/>
            <person name="Lucas S."/>
            <person name="Lapidus A."/>
            <person name="Barry K."/>
            <person name="Detter J.C."/>
            <person name="Glavina del Rio T."/>
            <person name="Hammon N."/>
            <person name="Israni S."/>
            <person name="Dalin E."/>
            <person name="Tice H."/>
            <person name="Pitluck S."/>
            <person name="Brettin T."/>
            <person name="Bruce D."/>
            <person name="Han C."/>
            <person name="Tapia R."/>
            <person name="Gilna P."/>
            <person name="Kiss H."/>
            <person name="Schmutz J."/>
            <person name="Larimer F."/>
            <person name="Land M."/>
            <person name="Hauser L."/>
            <person name="Kyrpides N."/>
            <person name="Lykidis A."/>
            <person name="Richardson P."/>
        </authorList>
    </citation>
    <scope>NUCLEOTIDE SEQUENCE [LARGE SCALE GENOMIC DNA]</scope>
    <source>
        <strain evidence="12">OS217 / ATCC BAA-1090 / DSM 15013</strain>
    </source>
</reference>
<organism evidence="11 12">
    <name type="scientific">Shewanella denitrificans (strain OS217 / ATCC BAA-1090 / DSM 15013)</name>
    <dbReference type="NCBI Taxonomy" id="318161"/>
    <lineage>
        <taxon>Bacteria</taxon>
        <taxon>Pseudomonadati</taxon>
        <taxon>Pseudomonadota</taxon>
        <taxon>Gammaproteobacteria</taxon>
        <taxon>Alteromonadales</taxon>
        <taxon>Shewanellaceae</taxon>
        <taxon>Shewanella</taxon>
    </lineage>
</organism>
<evidence type="ECO:0000256" key="3">
    <source>
        <dbReference type="ARBA" id="ARBA00020392"/>
    </source>
</evidence>
<keyword evidence="8" id="KW-0653">Protein transport</keyword>
<proteinExistence type="inferred from homology"/>
<dbReference type="AlphaFoldDB" id="Q12HZ6"/>
<evidence type="ECO:0000256" key="4">
    <source>
        <dbReference type="ARBA" id="ARBA00022448"/>
    </source>
</evidence>
<evidence type="ECO:0000256" key="5">
    <source>
        <dbReference type="ARBA" id="ARBA00022475"/>
    </source>
</evidence>
<evidence type="ECO:0000256" key="8">
    <source>
        <dbReference type="ARBA" id="ARBA00022927"/>
    </source>
</evidence>
<comment type="similarity">
    <text evidence="2">Belongs to the FliJ family.</text>
</comment>
<evidence type="ECO:0000256" key="9">
    <source>
        <dbReference type="ARBA" id="ARBA00023136"/>
    </source>
</evidence>
<dbReference type="GO" id="GO:0005886">
    <property type="term" value="C:plasma membrane"/>
    <property type="evidence" value="ECO:0007669"/>
    <property type="project" value="UniProtKB-SubCell"/>
</dbReference>
<dbReference type="InterPro" id="IPR012823">
    <property type="entry name" value="Flagell_FliJ"/>
</dbReference>
<dbReference type="GO" id="GO:0015031">
    <property type="term" value="P:protein transport"/>
    <property type="evidence" value="ECO:0007669"/>
    <property type="project" value="UniProtKB-KW"/>
</dbReference>
<dbReference type="HOGENOM" id="CLU_1833846_0_0_6"/>
<dbReference type="GO" id="GO:0009288">
    <property type="term" value="C:bacterial-type flagellum"/>
    <property type="evidence" value="ECO:0007669"/>
    <property type="project" value="InterPro"/>
</dbReference>
<accession>Q12HZ6</accession>
<dbReference type="Proteomes" id="UP000001982">
    <property type="component" value="Chromosome"/>
</dbReference>
<dbReference type="RefSeq" id="WP_011498069.1">
    <property type="nucleotide sequence ID" value="NC_007954.1"/>
</dbReference>
<keyword evidence="4" id="KW-0813">Transport</keyword>
<keyword evidence="9" id="KW-0472">Membrane</keyword>
<dbReference type="GO" id="GO:0044781">
    <property type="term" value="P:bacterial-type flagellum organization"/>
    <property type="evidence" value="ECO:0007669"/>
    <property type="project" value="UniProtKB-KW"/>
</dbReference>
<keyword evidence="12" id="KW-1185">Reference proteome</keyword>
<dbReference type="OrthoDB" id="6267238at2"/>
<keyword evidence="10" id="KW-1006">Bacterial flagellum protein export</keyword>
<evidence type="ECO:0000313" key="12">
    <source>
        <dbReference type="Proteomes" id="UP000001982"/>
    </source>
</evidence>
<dbReference type="GO" id="GO:0006935">
    <property type="term" value="P:chemotaxis"/>
    <property type="evidence" value="ECO:0007669"/>
    <property type="project" value="UniProtKB-KW"/>
</dbReference>
<dbReference type="InterPro" id="IPR053716">
    <property type="entry name" value="Flag_assembly_chemotaxis_eff"/>
</dbReference>
<dbReference type="GO" id="GO:0071973">
    <property type="term" value="P:bacterial-type flagellum-dependent cell motility"/>
    <property type="evidence" value="ECO:0007669"/>
    <property type="project" value="InterPro"/>
</dbReference>
<protein>
    <recommendedName>
        <fullName evidence="3">Flagellar FliJ protein</fullName>
    </recommendedName>
</protein>
<gene>
    <name evidence="11" type="ordered locus">Sden_3655</name>
</gene>
<dbReference type="STRING" id="318161.Sden_3655"/>
<keyword evidence="5" id="KW-1003">Cell membrane</keyword>
<dbReference type="Gene3D" id="1.10.287.1700">
    <property type="match status" value="1"/>
</dbReference>
<dbReference type="EMBL" id="CP000302">
    <property type="protein sequence ID" value="ABE56930.1"/>
    <property type="molecule type" value="Genomic_DNA"/>
</dbReference>
<dbReference type="KEGG" id="sdn:Sden_3655"/>
<evidence type="ECO:0000256" key="1">
    <source>
        <dbReference type="ARBA" id="ARBA00004413"/>
    </source>
</evidence>
<comment type="subcellular location">
    <subcellularLocation>
        <location evidence="1">Cell membrane</location>
        <topology evidence="1">Peripheral membrane protein</topology>
        <orientation evidence="1">Cytoplasmic side</orientation>
    </subcellularLocation>
</comment>
<keyword evidence="6" id="KW-0145">Chemotaxis</keyword>
<evidence type="ECO:0000256" key="2">
    <source>
        <dbReference type="ARBA" id="ARBA00010004"/>
    </source>
</evidence>
<keyword evidence="7" id="KW-1005">Bacterial flagellum biogenesis</keyword>
<sequence length="140" mass="16260">MSHKRLTNLCDIEQKKLLRLGEQKQTAHQRLNTNQAQCQQLTQMIAQYRSCDAHGQHPLLWQNANNMAQVLVPMTAKLQQTQSLLQQEQLRLDHLWRRQLGRQQGMKWLQGQRQAQALTVAAQREQKSADDLASFYTGSR</sequence>
<evidence type="ECO:0000256" key="10">
    <source>
        <dbReference type="ARBA" id="ARBA00023225"/>
    </source>
</evidence>
<name>Q12HZ6_SHEDO</name>